<evidence type="ECO:0000256" key="2">
    <source>
        <dbReference type="ARBA" id="ARBA00022448"/>
    </source>
</evidence>
<dbReference type="GO" id="GO:0022857">
    <property type="term" value="F:transmembrane transporter activity"/>
    <property type="evidence" value="ECO:0007669"/>
    <property type="project" value="InterPro"/>
</dbReference>
<dbReference type="InterPro" id="IPR011701">
    <property type="entry name" value="MFS"/>
</dbReference>
<comment type="subcellular location">
    <subcellularLocation>
        <location evidence="1">Cell membrane</location>
        <topology evidence="1">Multi-pass membrane protein</topology>
    </subcellularLocation>
</comment>
<gene>
    <name evidence="8" type="ORF">FCL54_17145</name>
</gene>
<keyword evidence="6 7" id="KW-0472">Membrane</keyword>
<dbReference type="InterPro" id="IPR036259">
    <property type="entry name" value="MFS_trans_sf"/>
</dbReference>
<keyword evidence="5 7" id="KW-1133">Transmembrane helix</keyword>
<evidence type="ECO:0000313" key="8">
    <source>
        <dbReference type="EMBL" id="TLS36110.1"/>
    </source>
</evidence>
<name>A0A5R9F109_9BACL</name>
<feature type="transmembrane region" description="Helical" evidence="7">
    <location>
        <begin position="390"/>
        <end position="408"/>
    </location>
</feature>
<feature type="transmembrane region" description="Helical" evidence="7">
    <location>
        <begin position="50"/>
        <end position="75"/>
    </location>
</feature>
<protein>
    <submittedName>
        <fullName evidence="8">MFS transporter</fullName>
    </submittedName>
</protein>
<evidence type="ECO:0000256" key="3">
    <source>
        <dbReference type="ARBA" id="ARBA00022475"/>
    </source>
</evidence>
<dbReference type="Proteomes" id="UP000308230">
    <property type="component" value="Unassembled WGS sequence"/>
</dbReference>
<evidence type="ECO:0000256" key="4">
    <source>
        <dbReference type="ARBA" id="ARBA00022692"/>
    </source>
</evidence>
<dbReference type="AlphaFoldDB" id="A0A5R9F109"/>
<feature type="transmembrane region" description="Helical" evidence="7">
    <location>
        <begin position="319"/>
        <end position="340"/>
    </location>
</feature>
<evidence type="ECO:0000256" key="6">
    <source>
        <dbReference type="ARBA" id="ARBA00023136"/>
    </source>
</evidence>
<evidence type="ECO:0000256" key="7">
    <source>
        <dbReference type="SAM" id="Phobius"/>
    </source>
</evidence>
<keyword evidence="3" id="KW-1003">Cell membrane</keyword>
<dbReference type="SUPFAM" id="SSF103473">
    <property type="entry name" value="MFS general substrate transporter"/>
    <property type="match status" value="1"/>
</dbReference>
<evidence type="ECO:0000256" key="5">
    <source>
        <dbReference type="ARBA" id="ARBA00022989"/>
    </source>
</evidence>
<accession>A0A5R9F109</accession>
<feature type="transmembrane region" description="Helical" evidence="7">
    <location>
        <begin position="133"/>
        <end position="151"/>
    </location>
</feature>
<feature type="transmembrane region" description="Helical" evidence="7">
    <location>
        <begin position="256"/>
        <end position="280"/>
    </location>
</feature>
<dbReference type="PANTHER" id="PTHR43266">
    <property type="entry name" value="MACROLIDE-EFFLUX PROTEIN"/>
    <property type="match status" value="1"/>
</dbReference>
<dbReference type="Pfam" id="PF07690">
    <property type="entry name" value="MFS_1"/>
    <property type="match status" value="1"/>
</dbReference>
<feature type="transmembrane region" description="Helical" evidence="7">
    <location>
        <begin position="81"/>
        <end position="103"/>
    </location>
</feature>
<dbReference type="EMBL" id="SWLG01000013">
    <property type="protein sequence ID" value="TLS36110.1"/>
    <property type="molecule type" value="Genomic_DNA"/>
</dbReference>
<feature type="transmembrane region" description="Helical" evidence="7">
    <location>
        <begin position="346"/>
        <end position="370"/>
    </location>
</feature>
<reference evidence="8 9" key="1">
    <citation type="submission" date="2019-04" db="EMBL/GenBank/DDBJ databases">
        <title>Bacillus caeni sp. nov., a bacterium isolated from mangrove sediment.</title>
        <authorList>
            <person name="Huang H."/>
            <person name="Mo K."/>
            <person name="Hu Y."/>
        </authorList>
    </citation>
    <scope>NUCLEOTIDE SEQUENCE [LARGE SCALE GENOMIC DNA]</scope>
    <source>
        <strain evidence="8 9">HB172195</strain>
    </source>
</reference>
<evidence type="ECO:0000313" key="9">
    <source>
        <dbReference type="Proteomes" id="UP000308230"/>
    </source>
</evidence>
<keyword evidence="2" id="KW-0813">Transport</keyword>
<dbReference type="GO" id="GO:0005886">
    <property type="term" value="C:plasma membrane"/>
    <property type="evidence" value="ECO:0007669"/>
    <property type="project" value="UniProtKB-SubCell"/>
</dbReference>
<comment type="caution">
    <text evidence="8">The sequence shown here is derived from an EMBL/GenBank/DDBJ whole genome shotgun (WGS) entry which is preliminary data.</text>
</comment>
<proteinExistence type="predicted"/>
<dbReference type="Gene3D" id="1.20.1250.20">
    <property type="entry name" value="MFS general substrate transporter like domains"/>
    <property type="match status" value="1"/>
</dbReference>
<keyword evidence="4 7" id="KW-0812">Transmembrane</keyword>
<evidence type="ECO:0000256" key="1">
    <source>
        <dbReference type="ARBA" id="ARBA00004651"/>
    </source>
</evidence>
<keyword evidence="9" id="KW-1185">Reference proteome</keyword>
<dbReference type="CDD" id="cd06173">
    <property type="entry name" value="MFS_MefA_like"/>
    <property type="match status" value="1"/>
</dbReference>
<feature type="transmembrane region" description="Helical" evidence="7">
    <location>
        <begin position="414"/>
        <end position="432"/>
    </location>
</feature>
<feature type="transmembrane region" description="Helical" evidence="7">
    <location>
        <begin position="292"/>
        <end position="312"/>
    </location>
</feature>
<sequence>MNSIQGSLMACWHSSKLISKKTTKNTGESTMDQLNKKDTIWQNKTFMKMFTAYSISIFGDWFDIIAISVLLAYTWNSDPLLIALVPITFALPGILLGSFAGVLADRWRKVHIMFFADIISSGLTLLLLMADNIYAVLPVLFLRSTIGLLNMPAQQALTRNVVTEEQLLKATSMNQIVNQMAKVAGPLLGALVLAVLSPKLCILINAISSVMSASILFTLRNIKENEKHTDLLNDEQKPGFRDSWKEGFSFILQRKIILFTMAYSLMGLMAIQFVDGQFAVLFREIAPNRPSLIGWVIAASGLGAVISMMCINRFKTIKYGWAIAGGNSLIGISFAGIGSLGVGVHAAWPILLGLLAGLGNGIWMVAYNYLLQQESSKEMVGRIFGIQNSLSSIVFIVAPLSGGTLIHFMGPSQIFQWLGISVCIIGAIGLVFQRYIWGSDPLKTVDNSLIVD</sequence>
<organism evidence="8 9">
    <name type="scientific">Exobacillus caeni</name>
    <dbReference type="NCBI Taxonomy" id="2574798"/>
    <lineage>
        <taxon>Bacteria</taxon>
        <taxon>Bacillati</taxon>
        <taxon>Bacillota</taxon>
        <taxon>Bacilli</taxon>
        <taxon>Bacillales</taxon>
        <taxon>Guptibacillaceae</taxon>
        <taxon>Exobacillus</taxon>
    </lineage>
</organism>
<dbReference type="PANTHER" id="PTHR43266:SF2">
    <property type="entry name" value="MAJOR FACILITATOR SUPERFAMILY (MFS) PROFILE DOMAIN-CONTAINING PROTEIN"/>
    <property type="match status" value="1"/>
</dbReference>